<feature type="compositionally biased region" description="Basic and acidic residues" evidence="1">
    <location>
        <begin position="148"/>
        <end position="157"/>
    </location>
</feature>
<dbReference type="Ensembl" id="ENSSORT00005030505.1">
    <property type="protein sequence ID" value="ENSSORP00005029672.1"/>
    <property type="gene ID" value="ENSSORG00005014167.1"/>
</dbReference>
<reference evidence="2" key="2">
    <citation type="submission" date="2025-08" db="UniProtKB">
        <authorList>
            <consortium name="Ensembl"/>
        </authorList>
    </citation>
    <scope>IDENTIFICATION</scope>
</reference>
<evidence type="ECO:0000256" key="1">
    <source>
        <dbReference type="SAM" id="MobiDB-lite"/>
    </source>
</evidence>
<sequence length="157" mass="17157">MNPADLDQVREAIRSQGRLLGGHEQVLHSLLDKMNQLSTRVSQLTSTQAPATSLPVEPPNIPPPSKYSGNLDTCRNFLTQVQLIFDAQPRRFSCDSAKIDVIAAAIQVSDQLLVWQPESPWVHPSASAAVSNPHDKLSLPVVESGNTSKEEPMQLGR</sequence>
<evidence type="ECO:0000313" key="2">
    <source>
        <dbReference type="Ensembl" id="ENSSORP00005029672.1"/>
    </source>
</evidence>
<dbReference type="InParanoid" id="A0A673AMM9"/>
<organism evidence="2 3">
    <name type="scientific">Sphaeramia orbicularis</name>
    <name type="common">orbiculate cardinalfish</name>
    <dbReference type="NCBI Taxonomy" id="375764"/>
    <lineage>
        <taxon>Eukaryota</taxon>
        <taxon>Metazoa</taxon>
        <taxon>Chordata</taxon>
        <taxon>Craniata</taxon>
        <taxon>Vertebrata</taxon>
        <taxon>Euteleostomi</taxon>
        <taxon>Actinopterygii</taxon>
        <taxon>Neopterygii</taxon>
        <taxon>Teleostei</taxon>
        <taxon>Neoteleostei</taxon>
        <taxon>Acanthomorphata</taxon>
        <taxon>Gobiaria</taxon>
        <taxon>Kurtiformes</taxon>
        <taxon>Apogonoidei</taxon>
        <taxon>Apogonidae</taxon>
        <taxon>Apogoninae</taxon>
        <taxon>Sphaeramia</taxon>
    </lineage>
</organism>
<reference evidence="2" key="3">
    <citation type="submission" date="2025-09" db="UniProtKB">
        <authorList>
            <consortium name="Ensembl"/>
        </authorList>
    </citation>
    <scope>IDENTIFICATION</scope>
</reference>
<dbReference type="AlphaFoldDB" id="A0A673AMM9"/>
<reference evidence="2" key="1">
    <citation type="submission" date="2019-06" db="EMBL/GenBank/DDBJ databases">
        <authorList>
            <consortium name="Wellcome Sanger Institute Data Sharing"/>
        </authorList>
    </citation>
    <scope>NUCLEOTIDE SEQUENCE [LARGE SCALE GENOMIC DNA]</scope>
</reference>
<accession>A0A673AMM9</accession>
<proteinExistence type="predicted"/>
<dbReference type="Proteomes" id="UP000472271">
    <property type="component" value="Chromosome 20"/>
</dbReference>
<feature type="region of interest" description="Disordered" evidence="1">
    <location>
        <begin position="125"/>
        <end position="157"/>
    </location>
</feature>
<name>A0A673AMM9_9TELE</name>
<evidence type="ECO:0000313" key="3">
    <source>
        <dbReference type="Proteomes" id="UP000472271"/>
    </source>
</evidence>
<keyword evidence="3" id="KW-1185">Reference proteome</keyword>
<protein>
    <submittedName>
        <fullName evidence="2">Uncharacterized protein</fullName>
    </submittedName>
</protein>